<dbReference type="PROSITE" id="PS51071">
    <property type="entry name" value="HTH_RPIR"/>
    <property type="match status" value="1"/>
</dbReference>
<dbReference type="GO" id="GO:1901135">
    <property type="term" value="P:carbohydrate derivative metabolic process"/>
    <property type="evidence" value="ECO:0007669"/>
    <property type="project" value="InterPro"/>
</dbReference>
<dbReference type="InterPro" id="IPR046348">
    <property type="entry name" value="SIS_dom_sf"/>
</dbReference>
<protein>
    <submittedName>
        <fullName evidence="6">RpiR family transcriptional regulator, NanX</fullName>
    </submittedName>
</protein>
<proteinExistence type="predicted"/>
<dbReference type="CDD" id="cd05013">
    <property type="entry name" value="SIS_RpiR"/>
    <property type="match status" value="1"/>
</dbReference>
<dbReference type="InterPro" id="IPR001347">
    <property type="entry name" value="SIS_dom"/>
</dbReference>
<evidence type="ECO:0000256" key="2">
    <source>
        <dbReference type="ARBA" id="ARBA00023125"/>
    </source>
</evidence>
<dbReference type="SUPFAM" id="SSF53697">
    <property type="entry name" value="SIS domain"/>
    <property type="match status" value="1"/>
</dbReference>
<keyword evidence="2" id="KW-0238">DNA-binding</keyword>
<dbReference type="PANTHER" id="PTHR30514">
    <property type="entry name" value="GLUCOKINASE"/>
    <property type="match status" value="1"/>
</dbReference>
<dbReference type="AlphaFoldDB" id="A0A2K8KS48"/>
<dbReference type="Proteomes" id="UP000229757">
    <property type="component" value="Chromosome"/>
</dbReference>
<dbReference type="Pfam" id="PF01380">
    <property type="entry name" value="SIS"/>
    <property type="match status" value="1"/>
</dbReference>
<keyword evidence="1" id="KW-0805">Transcription regulation</keyword>
<keyword evidence="7" id="KW-1185">Reference proteome</keyword>
<feature type="domain" description="SIS" evidence="5">
    <location>
        <begin position="125"/>
        <end position="265"/>
    </location>
</feature>
<reference evidence="6 7" key="1">
    <citation type="journal article" date="2017" name="Environ. Microbiol.">
        <title>Genomic and physiological analyses of 'Reinekea forsetii' reveal a versatile opportunistic lifestyle during spring algae blooms.</title>
        <authorList>
            <person name="Avci B."/>
            <person name="Hahnke R.L."/>
            <person name="Chafee M."/>
            <person name="Fischer T."/>
            <person name="Gruber-Vodicka H."/>
            <person name="Tegetmeyer H.E."/>
            <person name="Harder J."/>
            <person name="Fuchs B.M."/>
            <person name="Amann R.I."/>
            <person name="Teeling H."/>
        </authorList>
    </citation>
    <scope>NUCLEOTIDE SEQUENCE [LARGE SCALE GENOMIC DNA]</scope>
    <source>
        <strain evidence="6 7">Hel1_31_D35</strain>
    </source>
</reference>
<evidence type="ECO:0000256" key="1">
    <source>
        <dbReference type="ARBA" id="ARBA00023015"/>
    </source>
</evidence>
<dbReference type="Gene3D" id="1.10.10.10">
    <property type="entry name" value="Winged helix-like DNA-binding domain superfamily/Winged helix DNA-binding domain"/>
    <property type="match status" value="1"/>
</dbReference>
<dbReference type="Gene3D" id="3.40.50.10490">
    <property type="entry name" value="Glucose-6-phosphate isomerase like protein, domain 1"/>
    <property type="match status" value="1"/>
</dbReference>
<dbReference type="InterPro" id="IPR009057">
    <property type="entry name" value="Homeodomain-like_sf"/>
</dbReference>
<dbReference type="GO" id="GO:0003677">
    <property type="term" value="F:DNA binding"/>
    <property type="evidence" value="ECO:0007669"/>
    <property type="project" value="UniProtKB-KW"/>
</dbReference>
<dbReference type="GO" id="GO:0097367">
    <property type="term" value="F:carbohydrate derivative binding"/>
    <property type="evidence" value="ECO:0007669"/>
    <property type="project" value="InterPro"/>
</dbReference>
<gene>
    <name evidence="6" type="primary">nanX</name>
    <name evidence="6" type="ORF">REIFOR_02430</name>
</gene>
<dbReference type="InterPro" id="IPR035472">
    <property type="entry name" value="RpiR-like_SIS"/>
</dbReference>
<evidence type="ECO:0000259" key="4">
    <source>
        <dbReference type="PROSITE" id="PS51071"/>
    </source>
</evidence>
<sequence length="282" mass="30427">MKTQPKVLAQLLSNTNGLSPALERIGSYVKKEPDKVIFQTITELSENAKSSEASVIRFCRDIGFNSFADFKMSLAIELNSKGSLNAQKNNGTNNTFETPFDTANDAMQALATTAELIDSLLIKQCADWIDKAESVDIYGVGASSIIANYAEYRMIRLGITSRAYSDMHLGLMSAVKRKQNDVVICISSSGSTVDIVKAAKLAQEQGAKVIAISNTKKSPLAKDADCLLVASSPESPLTAGKLASKVGQLLLIDLVMTNIYIRNAKYQLSQQETADAISGLLF</sequence>
<dbReference type="PANTHER" id="PTHR30514:SF1">
    <property type="entry name" value="HTH-TYPE TRANSCRIPTIONAL REGULATOR HEXR-RELATED"/>
    <property type="match status" value="1"/>
</dbReference>
<accession>A0A2K8KS48</accession>
<feature type="domain" description="HTH rpiR-type" evidence="4">
    <location>
        <begin position="5"/>
        <end position="81"/>
    </location>
</feature>
<dbReference type="InterPro" id="IPR036388">
    <property type="entry name" value="WH-like_DNA-bd_sf"/>
</dbReference>
<evidence type="ECO:0000313" key="6">
    <source>
        <dbReference type="EMBL" id="ATX77555.1"/>
    </source>
</evidence>
<dbReference type="InterPro" id="IPR000281">
    <property type="entry name" value="HTH_RpiR"/>
</dbReference>
<dbReference type="InterPro" id="IPR047640">
    <property type="entry name" value="RpiR-like"/>
</dbReference>
<evidence type="ECO:0000313" key="7">
    <source>
        <dbReference type="Proteomes" id="UP000229757"/>
    </source>
</evidence>
<name>A0A2K8KS48_9GAMM</name>
<organism evidence="6 7">
    <name type="scientific">Reinekea forsetii</name>
    <dbReference type="NCBI Taxonomy" id="1336806"/>
    <lineage>
        <taxon>Bacteria</taxon>
        <taxon>Pseudomonadati</taxon>
        <taxon>Pseudomonadota</taxon>
        <taxon>Gammaproteobacteria</taxon>
        <taxon>Oceanospirillales</taxon>
        <taxon>Saccharospirillaceae</taxon>
        <taxon>Reinekea</taxon>
    </lineage>
</organism>
<dbReference type="KEGG" id="rfo:REIFOR_02430"/>
<dbReference type="GO" id="GO:0003700">
    <property type="term" value="F:DNA-binding transcription factor activity"/>
    <property type="evidence" value="ECO:0007669"/>
    <property type="project" value="InterPro"/>
</dbReference>
<dbReference type="PROSITE" id="PS51464">
    <property type="entry name" value="SIS"/>
    <property type="match status" value="1"/>
</dbReference>
<dbReference type="EMBL" id="CP011797">
    <property type="protein sequence ID" value="ATX77555.1"/>
    <property type="molecule type" value="Genomic_DNA"/>
</dbReference>
<dbReference type="SUPFAM" id="SSF46689">
    <property type="entry name" value="Homeodomain-like"/>
    <property type="match status" value="1"/>
</dbReference>
<dbReference type="Pfam" id="PF01418">
    <property type="entry name" value="HTH_6"/>
    <property type="match status" value="1"/>
</dbReference>
<evidence type="ECO:0000259" key="5">
    <source>
        <dbReference type="PROSITE" id="PS51464"/>
    </source>
</evidence>
<evidence type="ECO:0000256" key="3">
    <source>
        <dbReference type="ARBA" id="ARBA00023163"/>
    </source>
</evidence>
<keyword evidence="3" id="KW-0804">Transcription</keyword>